<name>A0ABR2S561_9ROSI</name>
<dbReference type="Pfam" id="PF13966">
    <property type="entry name" value="zf-RVT"/>
    <property type="match status" value="1"/>
</dbReference>
<dbReference type="InterPro" id="IPR026960">
    <property type="entry name" value="RVT-Znf"/>
</dbReference>
<gene>
    <name evidence="2" type="ORF">V6N11_054571</name>
</gene>
<evidence type="ECO:0000313" key="3">
    <source>
        <dbReference type="Proteomes" id="UP001396334"/>
    </source>
</evidence>
<protein>
    <recommendedName>
        <fullName evidence="1">Reverse transcriptase zinc-binding domain-containing protein</fullName>
    </recommendedName>
</protein>
<comment type="caution">
    <text evidence="2">The sequence shown here is derived from an EMBL/GenBank/DDBJ whole genome shotgun (WGS) entry which is preliminary data.</text>
</comment>
<evidence type="ECO:0000313" key="2">
    <source>
        <dbReference type="EMBL" id="KAK9020077.1"/>
    </source>
</evidence>
<proteinExistence type="predicted"/>
<feature type="domain" description="Reverse transcriptase zinc-binding" evidence="1">
    <location>
        <begin position="8"/>
        <end position="60"/>
    </location>
</feature>
<dbReference type="Proteomes" id="UP001396334">
    <property type="component" value="Unassembled WGS sequence"/>
</dbReference>
<accession>A0ABR2S561</accession>
<organism evidence="2 3">
    <name type="scientific">Hibiscus sabdariffa</name>
    <name type="common">roselle</name>
    <dbReference type="NCBI Taxonomy" id="183260"/>
    <lineage>
        <taxon>Eukaryota</taxon>
        <taxon>Viridiplantae</taxon>
        <taxon>Streptophyta</taxon>
        <taxon>Embryophyta</taxon>
        <taxon>Tracheophyta</taxon>
        <taxon>Spermatophyta</taxon>
        <taxon>Magnoliopsida</taxon>
        <taxon>eudicotyledons</taxon>
        <taxon>Gunneridae</taxon>
        <taxon>Pentapetalae</taxon>
        <taxon>rosids</taxon>
        <taxon>malvids</taxon>
        <taxon>Malvales</taxon>
        <taxon>Malvaceae</taxon>
        <taxon>Malvoideae</taxon>
        <taxon>Hibiscus</taxon>
    </lineage>
</organism>
<reference evidence="2 3" key="1">
    <citation type="journal article" date="2024" name="G3 (Bethesda)">
        <title>Genome assembly of Hibiscus sabdariffa L. provides insights into metabolisms of medicinal natural products.</title>
        <authorList>
            <person name="Kim T."/>
        </authorList>
    </citation>
    <scope>NUCLEOTIDE SEQUENCE [LARGE SCALE GENOMIC DNA]</scope>
    <source>
        <strain evidence="2">TK-2024</strain>
        <tissue evidence="2">Old leaves</tissue>
    </source>
</reference>
<keyword evidence="3" id="KW-1185">Reference proteome</keyword>
<dbReference type="EMBL" id="JBBPBN010000017">
    <property type="protein sequence ID" value="KAK9020077.1"/>
    <property type="molecule type" value="Genomic_DNA"/>
</dbReference>
<evidence type="ECO:0000259" key="1">
    <source>
        <dbReference type="Pfam" id="PF13966"/>
    </source>
</evidence>
<sequence>MCLPEQNCGFLWLVFQDKVLTNSIRHTRHLTYSTACDACGVQEETLMHILQDCPMIRGLWSSFPGSHAMPLLEAYCEIMKGIASSHSSSPRP</sequence>